<evidence type="ECO:0000259" key="3">
    <source>
        <dbReference type="PROSITE" id="PS51186"/>
    </source>
</evidence>
<keyword evidence="5" id="KW-1185">Reference proteome</keyword>
<dbReference type="AlphaFoldDB" id="A0A8J3JYA6"/>
<gene>
    <name evidence="4" type="ORF">Cch02nite_28450</name>
</gene>
<dbReference type="CDD" id="cd04301">
    <property type="entry name" value="NAT_SF"/>
    <property type="match status" value="1"/>
</dbReference>
<dbReference type="Proteomes" id="UP000619293">
    <property type="component" value="Unassembled WGS sequence"/>
</dbReference>
<dbReference type="PANTHER" id="PTHR43877">
    <property type="entry name" value="AMINOALKYLPHOSPHONATE N-ACETYLTRANSFERASE-RELATED-RELATED"/>
    <property type="match status" value="1"/>
</dbReference>
<protein>
    <submittedName>
        <fullName evidence="4">N-acetyltransferase</fullName>
    </submittedName>
</protein>
<dbReference type="PROSITE" id="PS51186">
    <property type="entry name" value="GNAT"/>
    <property type="match status" value="1"/>
</dbReference>
<dbReference type="EMBL" id="BONG01000015">
    <property type="protein sequence ID" value="GIF89401.1"/>
    <property type="molecule type" value="Genomic_DNA"/>
</dbReference>
<evidence type="ECO:0000313" key="4">
    <source>
        <dbReference type="EMBL" id="GIF89401.1"/>
    </source>
</evidence>
<organism evidence="4 5">
    <name type="scientific">Catellatospora chokoriensis</name>
    <dbReference type="NCBI Taxonomy" id="310353"/>
    <lineage>
        <taxon>Bacteria</taxon>
        <taxon>Bacillati</taxon>
        <taxon>Actinomycetota</taxon>
        <taxon>Actinomycetes</taxon>
        <taxon>Micromonosporales</taxon>
        <taxon>Micromonosporaceae</taxon>
        <taxon>Catellatospora</taxon>
    </lineage>
</organism>
<dbReference type="InterPro" id="IPR016181">
    <property type="entry name" value="Acyl_CoA_acyltransferase"/>
</dbReference>
<dbReference type="Pfam" id="PF00583">
    <property type="entry name" value="Acetyltransf_1"/>
    <property type="match status" value="1"/>
</dbReference>
<evidence type="ECO:0000313" key="5">
    <source>
        <dbReference type="Proteomes" id="UP000619293"/>
    </source>
</evidence>
<evidence type="ECO:0000256" key="1">
    <source>
        <dbReference type="ARBA" id="ARBA00022679"/>
    </source>
</evidence>
<keyword evidence="2" id="KW-0012">Acyltransferase</keyword>
<comment type="caution">
    <text evidence="4">The sequence shown here is derived from an EMBL/GenBank/DDBJ whole genome shotgun (WGS) entry which is preliminary data.</text>
</comment>
<sequence length="155" mass="17030">MSTEAAIMEIIEVSPADPRLAPLVGAMRVELDALYPEEIDFEHPTVKEAARFLLVLAGGAAVGCCAVQPLDGGEAELKRMYVDPAWRGRGIARRLMPEAEALAVRAGASRFKLETGVRQPEAIAVYERAGFTRIPNYPPYDRWEMSVCYAKPLLP</sequence>
<feature type="domain" description="N-acetyltransferase" evidence="3">
    <location>
        <begin position="11"/>
        <end position="154"/>
    </location>
</feature>
<dbReference type="InterPro" id="IPR050832">
    <property type="entry name" value="Bact_Acetyltransf"/>
</dbReference>
<name>A0A8J3JYA6_9ACTN</name>
<dbReference type="RefSeq" id="WP_239120537.1">
    <property type="nucleotide sequence ID" value="NZ_BAAALB010000006.1"/>
</dbReference>
<accession>A0A8J3JYA6</accession>
<evidence type="ECO:0000256" key="2">
    <source>
        <dbReference type="ARBA" id="ARBA00023315"/>
    </source>
</evidence>
<dbReference type="SUPFAM" id="SSF55729">
    <property type="entry name" value="Acyl-CoA N-acyltransferases (Nat)"/>
    <property type="match status" value="1"/>
</dbReference>
<dbReference type="Gene3D" id="3.40.630.30">
    <property type="match status" value="1"/>
</dbReference>
<proteinExistence type="predicted"/>
<reference evidence="4 5" key="1">
    <citation type="submission" date="2021-01" db="EMBL/GenBank/DDBJ databases">
        <title>Whole genome shotgun sequence of Catellatospora chokoriensis NBRC 107358.</title>
        <authorList>
            <person name="Komaki H."/>
            <person name="Tamura T."/>
        </authorList>
    </citation>
    <scope>NUCLEOTIDE SEQUENCE [LARGE SCALE GENOMIC DNA]</scope>
    <source>
        <strain evidence="4 5">NBRC 107358</strain>
    </source>
</reference>
<dbReference type="PANTHER" id="PTHR43877:SF2">
    <property type="entry name" value="AMINOALKYLPHOSPHONATE N-ACETYLTRANSFERASE-RELATED"/>
    <property type="match status" value="1"/>
</dbReference>
<dbReference type="InterPro" id="IPR000182">
    <property type="entry name" value="GNAT_dom"/>
</dbReference>
<keyword evidence="1" id="KW-0808">Transferase</keyword>
<dbReference type="GO" id="GO:0016747">
    <property type="term" value="F:acyltransferase activity, transferring groups other than amino-acyl groups"/>
    <property type="evidence" value="ECO:0007669"/>
    <property type="project" value="InterPro"/>
</dbReference>